<evidence type="ECO:0000313" key="2">
    <source>
        <dbReference type="EMBL" id="OBV10710.1"/>
    </source>
</evidence>
<dbReference type="InterPro" id="IPR052514">
    <property type="entry name" value="SAM-dependent_MTase"/>
</dbReference>
<proteinExistence type="predicted"/>
<protein>
    <submittedName>
        <fullName evidence="2">Methyltransferase FkbM</fullName>
    </submittedName>
</protein>
<dbReference type="PANTHER" id="PTHR34203:SF15">
    <property type="entry name" value="SLL1173 PROTEIN"/>
    <property type="match status" value="1"/>
</dbReference>
<keyword evidence="3" id="KW-1185">Reference proteome</keyword>
<sequence>MISRETVEWGYRLILGREPENEAVIAEKMACTDQAALSNQLIYSEEFVNKNPRFMPLMNKWVLVEHEVGIRIWVNLADTGISWPIVRNDFERAEIKFLSGVIKPGQTVFDIGANIGFFSMLFSKLVGPEGRVIAFEPLPFLHERAVMSAYENGFGHCTIHNVALAKERGTVALVYAPGSPNWGGAFLSFDGSVLPGHASVPVPTCPLSDFVDGDLPSLIKIDVEGAEHTVMSDAVELLAEARPIVVSEIHRTQLERVSGVEPSDYIDLFRNLGYKCLEIAKDGTATRELIGHEEFQLVNVVFMP</sequence>
<comment type="caution">
    <text evidence="2">The sequence shown here is derived from an EMBL/GenBank/DDBJ whole genome shotgun (WGS) entry which is preliminary data.</text>
</comment>
<keyword evidence="2" id="KW-0489">Methyltransferase</keyword>
<evidence type="ECO:0000259" key="1">
    <source>
        <dbReference type="Pfam" id="PF05050"/>
    </source>
</evidence>
<dbReference type="Pfam" id="PF05050">
    <property type="entry name" value="Methyltransf_21"/>
    <property type="match status" value="1"/>
</dbReference>
<keyword evidence="2" id="KW-0808">Transferase</keyword>
<dbReference type="AlphaFoldDB" id="A0A1A7BHM6"/>
<dbReference type="PATRIC" id="fig|1300349.4.peg.1916"/>
<dbReference type="InterPro" id="IPR006342">
    <property type="entry name" value="FkbM_mtfrase"/>
</dbReference>
<dbReference type="InterPro" id="IPR029063">
    <property type="entry name" value="SAM-dependent_MTases_sf"/>
</dbReference>
<accession>A0A1A7BHM6</accession>
<reference evidence="2 3" key="1">
    <citation type="submission" date="2016-06" db="EMBL/GenBank/DDBJ databases">
        <title>Genome sequence of Porphyrobacter dokdonensis DSW-74.</title>
        <authorList>
            <person name="Kim J.F."/>
            <person name="Song J.Y."/>
        </authorList>
    </citation>
    <scope>NUCLEOTIDE SEQUENCE [LARGE SCALE GENOMIC DNA]</scope>
    <source>
        <strain evidence="2 3">DSW-74</strain>
    </source>
</reference>
<dbReference type="Gene3D" id="3.40.50.150">
    <property type="entry name" value="Vaccinia Virus protein VP39"/>
    <property type="match status" value="1"/>
</dbReference>
<dbReference type="PANTHER" id="PTHR34203">
    <property type="entry name" value="METHYLTRANSFERASE, FKBM FAMILY PROTEIN"/>
    <property type="match status" value="1"/>
</dbReference>
<dbReference type="GO" id="GO:0008168">
    <property type="term" value="F:methyltransferase activity"/>
    <property type="evidence" value="ECO:0007669"/>
    <property type="project" value="UniProtKB-KW"/>
</dbReference>
<dbReference type="Proteomes" id="UP000092484">
    <property type="component" value="Unassembled WGS sequence"/>
</dbReference>
<dbReference type="NCBIfam" id="TIGR01444">
    <property type="entry name" value="fkbM_fam"/>
    <property type="match status" value="1"/>
</dbReference>
<organism evidence="2 3">
    <name type="scientific">Erythrobacter dokdonensis DSW-74</name>
    <dbReference type="NCBI Taxonomy" id="1300349"/>
    <lineage>
        <taxon>Bacteria</taxon>
        <taxon>Pseudomonadati</taxon>
        <taxon>Pseudomonadota</taxon>
        <taxon>Alphaproteobacteria</taxon>
        <taxon>Sphingomonadales</taxon>
        <taxon>Erythrobacteraceae</taxon>
        <taxon>Erythrobacter/Porphyrobacter group</taxon>
        <taxon>Erythrobacter</taxon>
    </lineage>
</organism>
<feature type="domain" description="Methyltransferase FkbM" evidence="1">
    <location>
        <begin position="110"/>
        <end position="276"/>
    </location>
</feature>
<evidence type="ECO:0000313" key="3">
    <source>
        <dbReference type="Proteomes" id="UP000092484"/>
    </source>
</evidence>
<dbReference type="GO" id="GO:0032259">
    <property type="term" value="P:methylation"/>
    <property type="evidence" value="ECO:0007669"/>
    <property type="project" value="UniProtKB-KW"/>
</dbReference>
<gene>
    <name evidence="2" type="ORF">I603_1923</name>
</gene>
<name>A0A1A7BHM6_9SPHN</name>
<dbReference type="EMBL" id="LZYB01000004">
    <property type="protein sequence ID" value="OBV10710.1"/>
    <property type="molecule type" value="Genomic_DNA"/>
</dbReference>
<dbReference type="STRING" id="1300349.I603_1923"/>
<dbReference type="SUPFAM" id="SSF53335">
    <property type="entry name" value="S-adenosyl-L-methionine-dependent methyltransferases"/>
    <property type="match status" value="1"/>
</dbReference>